<evidence type="ECO:0000313" key="2">
    <source>
        <dbReference type="EnsemblPlants" id="Bo6g042430.1"/>
    </source>
</evidence>
<dbReference type="PANTHER" id="PTHR48434">
    <property type="entry name" value="(RAPE) HYPOTHETICAL PROTEIN"/>
    <property type="match status" value="1"/>
</dbReference>
<feature type="region of interest" description="Disordered" evidence="1">
    <location>
        <begin position="291"/>
        <end position="329"/>
    </location>
</feature>
<evidence type="ECO:0000313" key="3">
    <source>
        <dbReference type="Proteomes" id="UP000032141"/>
    </source>
</evidence>
<dbReference type="AlphaFoldDB" id="A0A0D3CRK3"/>
<keyword evidence="3" id="KW-1185">Reference proteome</keyword>
<evidence type="ECO:0000256" key="1">
    <source>
        <dbReference type="SAM" id="MobiDB-lite"/>
    </source>
</evidence>
<reference evidence="2" key="2">
    <citation type="submission" date="2015-03" db="UniProtKB">
        <authorList>
            <consortium name="EnsemblPlants"/>
        </authorList>
    </citation>
    <scope>IDENTIFICATION</scope>
</reference>
<feature type="region of interest" description="Disordered" evidence="1">
    <location>
        <begin position="40"/>
        <end position="63"/>
    </location>
</feature>
<feature type="compositionally biased region" description="Low complexity" evidence="1">
    <location>
        <begin position="302"/>
        <end position="323"/>
    </location>
</feature>
<dbReference type="Gramene" id="Bo6g042430.1">
    <property type="protein sequence ID" value="Bo6g042430.1"/>
    <property type="gene ID" value="Bo6g042430"/>
</dbReference>
<feature type="compositionally biased region" description="Polar residues" evidence="1">
    <location>
        <begin position="291"/>
        <end position="301"/>
    </location>
</feature>
<reference evidence="2 3" key="1">
    <citation type="journal article" date="2014" name="Genome Biol.">
        <title>Transcriptome and methylome profiling reveals relics of genome dominance in the mesopolyploid Brassica oleracea.</title>
        <authorList>
            <person name="Parkin I.A."/>
            <person name="Koh C."/>
            <person name="Tang H."/>
            <person name="Robinson S.J."/>
            <person name="Kagale S."/>
            <person name="Clarke W.E."/>
            <person name="Town C.D."/>
            <person name="Nixon J."/>
            <person name="Krishnakumar V."/>
            <person name="Bidwell S.L."/>
            <person name="Denoeud F."/>
            <person name="Belcram H."/>
            <person name="Links M.G."/>
            <person name="Just J."/>
            <person name="Clarke C."/>
            <person name="Bender T."/>
            <person name="Huebert T."/>
            <person name="Mason A.S."/>
            <person name="Pires J.C."/>
            <person name="Barker G."/>
            <person name="Moore J."/>
            <person name="Walley P.G."/>
            <person name="Manoli S."/>
            <person name="Batley J."/>
            <person name="Edwards D."/>
            <person name="Nelson M.N."/>
            <person name="Wang X."/>
            <person name="Paterson A.H."/>
            <person name="King G."/>
            <person name="Bancroft I."/>
            <person name="Chalhoub B."/>
            <person name="Sharpe A.G."/>
        </authorList>
    </citation>
    <scope>NUCLEOTIDE SEQUENCE</scope>
    <source>
        <strain evidence="2 3">cv. TO1000</strain>
    </source>
</reference>
<dbReference type="EnsemblPlants" id="Bo6g042430.1">
    <property type="protein sequence ID" value="Bo6g042430.1"/>
    <property type="gene ID" value="Bo6g042430"/>
</dbReference>
<sequence>MTASDYIKNQPHLQGRTLTPNPFSALAEYHSLSYSKEVAETSSKAKTQSSTATPNTTSNTKPVYYTKPQKQHLMTTLFTKPINLTQLKSFINRVFYEDSPWPTDNITKNQSFYEPWFYPSPNNKSFFNPGYHINGYTYTDYKNAFFRDFLLRPYDHSWFFSFDQNCTKTILGWFNEWWYWFGPLDSIYPEEVIKTSYPFYKKHVFDQPVGPLNKIWFHIDMGIPWICSWHFTLAISLQDMPYSLLREFRVKWLGKYNIDRCSLGNIQKYFQIVNKTKTAIQTISKSTHLLNPSQISQTNPNSQTHKTPTSSPTSSTTSSSSQKSSRKEKMKTFLAEMLAQFEAENSDIEESNQQVNDTQAEDPYGVPLGQDPFG</sequence>
<feature type="compositionally biased region" description="Low complexity" evidence="1">
    <location>
        <begin position="41"/>
        <end position="62"/>
    </location>
</feature>
<dbReference type="Proteomes" id="UP000032141">
    <property type="component" value="Chromosome C6"/>
</dbReference>
<proteinExistence type="predicted"/>
<name>A0A0D3CRK3_BRAOL</name>
<feature type="region of interest" description="Disordered" evidence="1">
    <location>
        <begin position="342"/>
        <end position="374"/>
    </location>
</feature>
<dbReference type="PANTHER" id="PTHR48434:SF1">
    <property type="entry name" value="(RAPE) HYPOTHETICAL PROTEIN"/>
    <property type="match status" value="1"/>
</dbReference>
<organism evidence="2 3">
    <name type="scientific">Brassica oleracea var. oleracea</name>
    <dbReference type="NCBI Taxonomy" id="109376"/>
    <lineage>
        <taxon>Eukaryota</taxon>
        <taxon>Viridiplantae</taxon>
        <taxon>Streptophyta</taxon>
        <taxon>Embryophyta</taxon>
        <taxon>Tracheophyta</taxon>
        <taxon>Spermatophyta</taxon>
        <taxon>Magnoliopsida</taxon>
        <taxon>eudicotyledons</taxon>
        <taxon>Gunneridae</taxon>
        <taxon>Pentapetalae</taxon>
        <taxon>rosids</taxon>
        <taxon>malvids</taxon>
        <taxon>Brassicales</taxon>
        <taxon>Brassicaceae</taxon>
        <taxon>Brassiceae</taxon>
        <taxon>Brassica</taxon>
    </lineage>
</organism>
<dbReference type="HOGENOM" id="CLU_052913_0_0_1"/>
<accession>A0A0D3CRK3</accession>
<protein>
    <submittedName>
        <fullName evidence="2">Uncharacterized protein</fullName>
    </submittedName>
</protein>